<dbReference type="Pfam" id="PF13561">
    <property type="entry name" value="adh_short_C2"/>
    <property type="match status" value="1"/>
</dbReference>
<dbReference type="EMBL" id="CP051775">
    <property type="protein sequence ID" value="QJE73802.1"/>
    <property type="molecule type" value="Genomic_DNA"/>
</dbReference>
<protein>
    <submittedName>
        <fullName evidence="1">SDR family oxidoreductase</fullName>
    </submittedName>
</protein>
<name>A0A858R9F0_9PROT</name>
<reference evidence="1" key="1">
    <citation type="submission" date="2020-04" db="EMBL/GenBank/DDBJ databases">
        <title>A desert anoxygenic phototrophic bacterium fixes CO2 using RubisCO under aerobic conditions.</title>
        <authorList>
            <person name="Tang K."/>
        </authorList>
    </citation>
    <scope>NUCLEOTIDE SEQUENCE [LARGE SCALE GENOMIC DNA]</scope>
    <source>
        <strain evidence="1">MIMtkB3</strain>
    </source>
</reference>
<dbReference type="AlphaFoldDB" id="A0A858R9F0"/>
<evidence type="ECO:0000313" key="1">
    <source>
        <dbReference type="EMBL" id="QJE73802.1"/>
    </source>
</evidence>
<accession>A0A858R9F0</accession>
<dbReference type="Proteomes" id="UP000501891">
    <property type="component" value="Chromosome"/>
</dbReference>
<proteinExistence type="predicted"/>
<evidence type="ECO:0000313" key="2">
    <source>
        <dbReference type="Proteomes" id="UP000501891"/>
    </source>
</evidence>
<dbReference type="SUPFAM" id="SSF51735">
    <property type="entry name" value="NAD(P)-binding Rossmann-fold domains"/>
    <property type="match status" value="1"/>
</dbReference>
<dbReference type="InterPro" id="IPR002347">
    <property type="entry name" value="SDR_fam"/>
</dbReference>
<keyword evidence="2" id="KW-1185">Reference proteome</keyword>
<organism evidence="1 2">
    <name type="scientific">Aerophototrophica crusticola</name>
    <dbReference type="NCBI Taxonomy" id="1709002"/>
    <lineage>
        <taxon>Bacteria</taxon>
        <taxon>Pseudomonadati</taxon>
        <taxon>Pseudomonadota</taxon>
        <taxon>Alphaproteobacteria</taxon>
        <taxon>Rhodospirillales</taxon>
        <taxon>Rhodospirillaceae</taxon>
        <taxon>Aerophototrophica</taxon>
    </lineage>
</organism>
<sequence>MDRSGIVVAGSDGPAAGAAWALKAAGARLVVLDTDIDRGHRLVLALNTGNGGIAVFLPGDPSSPADLAEAVAECRTCWGRCDLVVQAPAV</sequence>
<dbReference type="Gene3D" id="3.40.50.720">
    <property type="entry name" value="NAD(P)-binding Rossmann-like Domain"/>
    <property type="match status" value="1"/>
</dbReference>
<dbReference type="InterPro" id="IPR036291">
    <property type="entry name" value="NAD(P)-bd_dom_sf"/>
</dbReference>
<gene>
    <name evidence="1" type="ORF">HHL28_12485</name>
</gene>
<dbReference type="KEGG" id="acru:HHL28_12485"/>